<dbReference type="PANTHER" id="PTHR22115">
    <property type="entry name" value="C3ORF6 PROTEIN-RELATED"/>
    <property type="match status" value="1"/>
</dbReference>
<evidence type="ECO:0000313" key="3">
    <source>
        <dbReference type="Proteomes" id="UP001239994"/>
    </source>
</evidence>
<dbReference type="GO" id="GO:0031625">
    <property type="term" value="F:ubiquitin protein ligase binding"/>
    <property type="evidence" value="ECO:0007669"/>
    <property type="project" value="TreeGrafter"/>
</dbReference>
<evidence type="ECO:0000256" key="1">
    <source>
        <dbReference type="SAM" id="MobiDB-lite"/>
    </source>
</evidence>
<proteinExistence type="predicted"/>
<organism evidence="2 3">
    <name type="scientific">Electrophorus voltai</name>
    <dbReference type="NCBI Taxonomy" id="2609070"/>
    <lineage>
        <taxon>Eukaryota</taxon>
        <taxon>Metazoa</taxon>
        <taxon>Chordata</taxon>
        <taxon>Craniata</taxon>
        <taxon>Vertebrata</taxon>
        <taxon>Euteleostomi</taxon>
        <taxon>Actinopterygii</taxon>
        <taxon>Neopterygii</taxon>
        <taxon>Teleostei</taxon>
        <taxon>Ostariophysi</taxon>
        <taxon>Gymnotiformes</taxon>
        <taxon>Gymnotoidei</taxon>
        <taxon>Gymnotidae</taxon>
        <taxon>Electrophorus</taxon>
    </lineage>
</organism>
<dbReference type="PANTHER" id="PTHR22115:SF1">
    <property type="entry name" value="COILED-COIL DOMAIN-CONTAINING PROTEIN 50"/>
    <property type="match status" value="1"/>
</dbReference>
<reference evidence="2" key="1">
    <citation type="submission" date="2023-03" db="EMBL/GenBank/DDBJ databases">
        <title>Electrophorus voltai genome.</title>
        <authorList>
            <person name="Bian C."/>
        </authorList>
    </citation>
    <scope>NUCLEOTIDE SEQUENCE</scope>
    <source>
        <strain evidence="2">CB-2022</strain>
        <tissue evidence="2">Muscle</tissue>
    </source>
</reference>
<dbReference type="AlphaFoldDB" id="A0AAD8ZVF4"/>
<evidence type="ECO:0000313" key="2">
    <source>
        <dbReference type="EMBL" id="KAK1805987.1"/>
    </source>
</evidence>
<feature type="non-terminal residue" evidence="2">
    <location>
        <position position="688"/>
    </location>
</feature>
<feature type="compositionally biased region" description="Basic and acidic residues" evidence="1">
    <location>
        <begin position="151"/>
        <end position="204"/>
    </location>
</feature>
<feature type="region of interest" description="Disordered" evidence="1">
    <location>
        <begin position="464"/>
        <end position="548"/>
    </location>
</feature>
<gene>
    <name evidence="2" type="ORF">P4O66_013034</name>
</gene>
<name>A0AAD8ZVF4_9TELE</name>
<dbReference type="EMBL" id="JAROKS010000002">
    <property type="protein sequence ID" value="KAK1805987.1"/>
    <property type="molecule type" value="Genomic_DNA"/>
</dbReference>
<feature type="compositionally biased region" description="Low complexity" evidence="1">
    <location>
        <begin position="12"/>
        <end position="22"/>
    </location>
</feature>
<accession>A0AAD8ZVF4</accession>
<dbReference type="GO" id="GO:0005737">
    <property type="term" value="C:cytoplasm"/>
    <property type="evidence" value="ECO:0007669"/>
    <property type="project" value="TreeGrafter"/>
</dbReference>
<sequence>ERIDNEMAQEMQEQLVWQAEQQRQQEERDEAIARKLQEREMKEERKRQKQLEASLEEPYYEDKAAQYVYLYFAHHFSLAYTCFQAVSRPPLDLHVQDPGFESPVSSNREHYNDLSQGRSPDHRSPKMDQWRRRDGHGSLYRYPEYYPAETSRSRAPESYHSDNTRGRHEGKGRRPEHYPSEGRTKYPEEYLSERNRHVEAEYTERRRHKTSQLQDQLEELYDQNPMASTKEKTPRDDPAERDKMWDKERDRARRRDRDREREMDGKRTRDEVQYRDEDRSQTKLLVEDSSRDRNDHRHGSRDSEFGRERDRRGQKDAARDGGRDRDQDKHRSKDRGRGREPVEPTIPTSRGWLEEGPEDEGYGGRQKLSSDLDDLFGEPHPRAQSGEARSPGHSSKEQGRITREEFGMKEATQGLAHMDIRQQEFRDMEVARRLQEEEMKASQLDKRAAQVAQDEEIARRLMEEEKREYKRSREKEKQAMERQQKRPEGDLKPTNEDIVRPRMREEHDHQRARNPKPARPPPRTHNYENVDPSYSYSENYSPRPPSRPEAAYKGLLKFLVTSNGERSSPRTSGGSCFASPIPMSPVKLVPVVTPRGSPVPLMSPSIGPPVTLGIPAAIPRSWSVTPKASINHPDPSLLYILCLIFAQSQILCLLLIVCHRQSQVLILSLVLWLLPTLPRIRCQILDSP</sequence>
<dbReference type="Proteomes" id="UP001239994">
    <property type="component" value="Unassembled WGS sequence"/>
</dbReference>
<protein>
    <recommendedName>
        <fullName evidence="4">Coiled-coil domain-containing protein</fullName>
    </recommendedName>
</protein>
<evidence type="ECO:0008006" key="4">
    <source>
        <dbReference type="Google" id="ProtNLM"/>
    </source>
</evidence>
<feature type="compositionally biased region" description="Basic and acidic residues" evidence="1">
    <location>
        <begin position="394"/>
        <end position="408"/>
    </location>
</feature>
<comment type="caution">
    <text evidence="2">The sequence shown here is derived from an EMBL/GenBank/DDBJ whole genome shotgun (WGS) entry which is preliminary data.</text>
</comment>
<feature type="region of interest" description="Disordered" evidence="1">
    <location>
        <begin position="97"/>
        <end position="423"/>
    </location>
</feature>
<feature type="region of interest" description="Disordered" evidence="1">
    <location>
        <begin position="1"/>
        <end position="29"/>
    </location>
</feature>
<feature type="compositionally biased region" description="Basic and acidic residues" evidence="1">
    <location>
        <begin position="119"/>
        <end position="136"/>
    </location>
</feature>
<feature type="compositionally biased region" description="Basic and acidic residues" evidence="1">
    <location>
        <begin position="464"/>
        <end position="511"/>
    </location>
</feature>
<dbReference type="InterPro" id="IPR039303">
    <property type="entry name" value="CCDC50"/>
</dbReference>
<feature type="compositionally biased region" description="Basic and acidic residues" evidence="1">
    <location>
        <begin position="229"/>
        <end position="342"/>
    </location>
</feature>
<keyword evidence="3" id="KW-1185">Reference proteome</keyword>